<comment type="caution">
    <text evidence="1">The sequence shown here is derived from an EMBL/GenBank/DDBJ whole genome shotgun (WGS) entry which is preliminary data.</text>
</comment>
<organism evidence="1 2">
    <name type="scientific">Neofusicoccum parvum</name>
    <dbReference type="NCBI Taxonomy" id="310453"/>
    <lineage>
        <taxon>Eukaryota</taxon>
        <taxon>Fungi</taxon>
        <taxon>Dikarya</taxon>
        <taxon>Ascomycota</taxon>
        <taxon>Pezizomycotina</taxon>
        <taxon>Dothideomycetes</taxon>
        <taxon>Dothideomycetes incertae sedis</taxon>
        <taxon>Botryosphaeriales</taxon>
        <taxon>Botryosphaeriaceae</taxon>
        <taxon>Neofusicoccum</taxon>
    </lineage>
</organism>
<evidence type="ECO:0000313" key="2">
    <source>
        <dbReference type="Proteomes" id="UP001165186"/>
    </source>
</evidence>
<sequence>MSSTSVTQTQHPLFPALDDKATVQVHALSAGHLTLPGRHPASDTPRNTVPSLSFLVQHVDFESGKRTRILFDLGLRRDSSRSSDPTPTDPDVVKSLAAGGLTPNDIDYVILSHLHRNHIGDPSAFPHSTFITGPDSLRHSHPDRALPPAPRTIELPSPASGAAPPFGAWRPCPARLLPHTLDVFADSSLLVVDAPPARLVLLARTGPGRLVCLAGDAGDDGGPTCGGDADDVAAAAETAGRLRRLREELGVEVVGAHDGAWERGNGGRFWGAEVEEGME</sequence>
<proteinExistence type="predicted"/>
<gene>
    <name evidence="1" type="primary">g2523</name>
    <name evidence="1" type="ORF">NpPPO83_00002523</name>
</gene>
<keyword evidence="2" id="KW-1185">Reference proteome</keyword>
<evidence type="ECO:0000313" key="1">
    <source>
        <dbReference type="EMBL" id="GME44082.1"/>
    </source>
</evidence>
<reference evidence="1" key="1">
    <citation type="submission" date="2024-09" db="EMBL/GenBank/DDBJ databases">
        <title>Draft Genome Sequences of Neofusicoccum parvum.</title>
        <authorList>
            <person name="Ashida A."/>
            <person name="Camagna M."/>
            <person name="Tanaka A."/>
            <person name="Takemoto D."/>
        </authorList>
    </citation>
    <scope>NUCLEOTIDE SEQUENCE</scope>
    <source>
        <strain evidence="1">PPO83</strain>
    </source>
</reference>
<accession>A0ACB5SJN3</accession>
<protein>
    <submittedName>
        <fullName evidence="1">Metallo-hydrolase/oxidoreductase</fullName>
    </submittedName>
</protein>
<dbReference type="Proteomes" id="UP001165186">
    <property type="component" value="Unassembled WGS sequence"/>
</dbReference>
<name>A0ACB5SJN3_9PEZI</name>
<dbReference type="EMBL" id="BSXG01000112">
    <property type="protein sequence ID" value="GME44082.1"/>
    <property type="molecule type" value="Genomic_DNA"/>
</dbReference>